<evidence type="ECO:0000313" key="2">
    <source>
        <dbReference type="EMBL" id="PWF46026.1"/>
    </source>
</evidence>
<keyword evidence="3" id="KW-1185">Reference proteome</keyword>
<comment type="caution">
    <text evidence="2">The sequence shown here is derived from an EMBL/GenBank/DDBJ whole genome shotgun (WGS) entry which is preliminary data.</text>
</comment>
<dbReference type="Proteomes" id="UP000241421">
    <property type="component" value="Unassembled WGS sequence"/>
</dbReference>
<evidence type="ECO:0000313" key="3">
    <source>
        <dbReference type="Proteomes" id="UP000241421"/>
    </source>
</evidence>
<dbReference type="AlphaFoldDB" id="A0A2U2HI46"/>
<organism evidence="2 3">
    <name type="scientific">Massilia glaciei</name>
    <dbReference type="NCBI Taxonomy" id="1524097"/>
    <lineage>
        <taxon>Bacteria</taxon>
        <taxon>Pseudomonadati</taxon>
        <taxon>Pseudomonadota</taxon>
        <taxon>Betaproteobacteria</taxon>
        <taxon>Burkholderiales</taxon>
        <taxon>Oxalobacteraceae</taxon>
        <taxon>Telluria group</taxon>
        <taxon>Massilia</taxon>
    </lineage>
</organism>
<dbReference type="OrthoDB" id="9795622at2"/>
<dbReference type="InterPro" id="IPR017946">
    <property type="entry name" value="PLC-like_Pdiesterase_TIM-brl"/>
</dbReference>
<feature type="domain" description="GP-PDE" evidence="1">
    <location>
        <begin position="5"/>
        <end position="249"/>
    </location>
</feature>
<dbReference type="GO" id="GO:0008081">
    <property type="term" value="F:phosphoric diester hydrolase activity"/>
    <property type="evidence" value="ECO:0007669"/>
    <property type="project" value="InterPro"/>
</dbReference>
<dbReference type="Gene3D" id="3.20.20.190">
    <property type="entry name" value="Phosphatidylinositol (PI) phosphodiesterase"/>
    <property type="match status" value="1"/>
</dbReference>
<dbReference type="SUPFAM" id="SSF51695">
    <property type="entry name" value="PLC-like phosphodiesterases"/>
    <property type="match status" value="1"/>
</dbReference>
<dbReference type="RefSeq" id="WP_106758573.1">
    <property type="nucleotide sequence ID" value="NZ_PXWF02000247.1"/>
</dbReference>
<dbReference type="Pfam" id="PF03009">
    <property type="entry name" value="GDPD"/>
    <property type="match status" value="1"/>
</dbReference>
<dbReference type="NCBIfam" id="NF006989">
    <property type="entry name" value="PRK09454.1"/>
    <property type="match status" value="1"/>
</dbReference>
<sequence>MWPYPKVVAHRGGGKMAPENTLAGLRAGLAHGFQAVEFDVMLARDGVAVVMHDPHLGRTVAGAGNVFDYDAAELARMDAGSWFGPRFAGETVPLFTDFVRFCRDHAIWMNIEIKPAPGFEARTGAVVARLTGELFAREAAAGDPARLPLLSSFSMEALAAARAAAPDVPRACLFERVPPDFAAQARALGALAVHTNQKHLGAAQARAVRDAGFGLFCYTVNDPIRARELLSWGVDGFCTDRIDLIGPDFAKRAPGGPAAPV</sequence>
<dbReference type="PROSITE" id="PS51704">
    <property type="entry name" value="GP_PDE"/>
    <property type="match status" value="1"/>
</dbReference>
<reference evidence="2 3" key="1">
    <citation type="submission" date="2018-04" db="EMBL/GenBank/DDBJ databases">
        <title>Massilia violaceinigra sp. nov., a novel purple-pigmented bacterium isolated from Tianshan glacier, Xinjiang, China.</title>
        <authorList>
            <person name="Wang H."/>
        </authorList>
    </citation>
    <scope>NUCLEOTIDE SEQUENCE [LARGE SCALE GENOMIC DNA]</scope>
    <source>
        <strain evidence="2 3">B448-2</strain>
    </source>
</reference>
<protein>
    <submittedName>
        <fullName evidence="2">Glycerophosphodiester phosphodiesterase</fullName>
    </submittedName>
</protein>
<dbReference type="GO" id="GO:0006629">
    <property type="term" value="P:lipid metabolic process"/>
    <property type="evidence" value="ECO:0007669"/>
    <property type="project" value="InterPro"/>
</dbReference>
<dbReference type="InterPro" id="IPR030395">
    <property type="entry name" value="GP_PDE_dom"/>
</dbReference>
<dbReference type="PANTHER" id="PTHR46211:SF1">
    <property type="entry name" value="GLYCEROPHOSPHODIESTER PHOSPHODIESTERASE, CYTOPLASMIC"/>
    <property type="match status" value="1"/>
</dbReference>
<dbReference type="EMBL" id="PXWF02000247">
    <property type="protein sequence ID" value="PWF46026.1"/>
    <property type="molecule type" value="Genomic_DNA"/>
</dbReference>
<dbReference type="CDD" id="cd08562">
    <property type="entry name" value="GDPD_EcUgpQ_like"/>
    <property type="match status" value="1"/>
</dbReference>
<proteinExistence type="predicted"/>
<gene>
    <name evidence="2" type="ORF">C7C56_016895</name>
</gene>
<accession>A0A2U2HI46</accession>
<evidence type="ECO:0000259" key="1">
    <source>
        <dbReference type="PROSITE" id="PS51704"/>
    </source>
</evidence>
<dbReference type="PANTHER" id="PTHR46211">
    <property type="entry name" value="GLYCEROPHOSPHORYL DIESTER PHOSPHODIESTERASE"/>
    <property type="match status" value="1"/>
</dbReference>
<name>A0A2U2HI46_9BURK</name>